<reference evidence="1" key="1">
    <citation type="submission" date="2019-01" db="EMBL/GenBank/DDBJ databases">
        <title>Draft genome sequences of three monokaryotic isolates of the white-rot basidiomycete fungus Dichomitus squalens.</title>
        <authorList>
            <consortium name="DOE Joint Genome Institute"/>
            <person name="Lopez S.C."/>
            <person name="Andreopoulos B."/>
            <person name="Pangilinan J."/>
            <person name="Lipzen A."/>
            <person name="Riley R."/>
            <person name="Ahrendt S."/>
            <person name="Ng V."/>
            <person name="Barry K."/>
            <person name="Daum C."/>
            <person name="Grigoriev I.V."/>
            <person name="Hilden K.S."/>
            <person name="Makela M.R."/>
            <person name="de Vries R.P."/>
        </authorList>
    </citation>
    <scope>NUCLEOTIDE SEQUENCE [LARGE SCALE GENOMIC DNA]</scope>
    <source>
        <strain evidence="1">OM18370.1</strain>
    </source>
</reference>
<dbReference type="OrthoDB" id="2740102at2759"/>
<name>A0A4Q9MIC0_9APHY</name>
<organism evidence="1">
    <name type="scientific">Dichomitus squalens</name>
    <dbReference type="NCBI Taxonomy" id="114155"/>
    <lineage>
        <taxon>Eukaryota</taxon>
        <taxon>Fungi</taxon>
        <taxon>Dikarya</taxon>
        <taxon>Basidiomycota</taxon>
        <taxon>Agaricomycotina</taxon>
        <taxon>Agaricomycetes</taxon>
        <taxon>Polyporales</taxon>
        <taxon>Polyporaceae</taxon>
        <taxon>Dichomitus</taxon>
    </lineage>
</organism>
<evidence type="ECO:0000313" key="1">
    <source>
        <dbReference type="EMBL" id="TBU26637.1"/>
    </source>
</evidence>
<gene>
    <name evidence="1" type="ORF">BD311DRAFT_425925</name>
</gene>
<dbReference type="Proteomes" id="UP000292957">
    <property type="component" value="Unassembled WGS sequence"/>
</dbReference>
<sequence length="164" mass="18217">MARVEVPDSILTASLDFPLAHHTLAIAVLPTFRLTSTYTNEQFIPAAGETYSIRFEAQLSAEGRSAGVVFRAQLVSQCDPGIKHDVVCKIGWTREHRGRLRNEELAYRELTQLEGELIPYLLGVFEGTSWFGRAEGKFRPSRPIRPGGGRHIYCSGVLRSTASI</sequence>
<dbReference type="AlphaFoldDB" id="A0A4Q9MIC0"/>
<proteinExistence type="predicted"/>
<protein>
    <submittedName>
        <fullName evidence="1">Uncharacterized protein</fullName>
    </submittedName>
</protein>
<accession>A0A4Q9MIC0</accession>
<dbReference type="EMBL" id="ML143443">
    <property type="protein sequence ID" value="TBU26637.1"/>
    <property type="molecule type" value="Genomic_DNA"/>
</dbReference>